<dbReference type="GO" id="GO:0009011">
    <property type="term" value="F:alpha-1,4-glucan glucosyltransferase (ADP-glucose donor) activity"/>
    <property type="evidence" value="ECO:0007669"/>
    <property type="project" value="UniProtKB-EC"/>
</dbReference>
<evidence type="ECO:0000256" key="11">
    <source>
        <dbReference type="RuleBase" id="RU361232"/>
    </source>
</evidence>
<evidence type="ECO:0000256" key="7">
    <source>
        <dbReference type="ARBA" id="ARBA00022679"/>
    </source>
</evidence>
<proteinExistence type="inferred from homology"/>
<keyword evidence="4 11" id="KW-0150">Chloroplast</keyword>
<dbReference type="CDD" id="cd03791">
    <property type="entry name" value="GT5_Glycogen_synthase_DULL1-like"/>
    <property type="match status" value="1"/>
</dbReference>
<evidence type="ECO:0000256" key="10">
    <source>
        <dbReference type="ARBA" id="ARBA00023234"/>
    </source>
</evidence>
<dbReference type="Proteomes" id="UP001314263">
    <property type="component" value="Unassembled WGS sequence"/>
</dbReference>
<dbReference type="GO" id="GO:0019252">
    <property type="term" value="P:starch biosynthetic process"/>
    <property type="evidence" value="ECO:0007669"/>
    <property type="project" value="UniProtKB-UniRule"/>
</dbReference>
<dbReference type="GO" id="GO:0004373">
    <property type="term" value="F:alpha-1,4-glucan glucosyltransferase (UDP-glucose donor) activity"/>
    <property type="evidence" value="ECO:0007669"/>
    <property type="project" value="InterPro"/>
</dbReference>
<evidence type="ECO:0000256" key="9">
    <source>
        <dbReference type="ARBA" id="ARBA00022946"/>
    </source>
</evidence>
<comment type="catalytic activity">
    <reaction evidence="1">
        <text>[(1-&gt;4)-alpha-D-glucosyl](n) + ADP-alpha-D-glucose = [(1-&gt;4)-alpha-D-glucosyl](n+1) + ADP + H(+)</text>
        <dbReference type="Rhea" id="RHEA:18189"/>
        <dbReference type="Rhea" id="RHEA-COMP:9584"/>
        <dbReference type="Rhea" id="RHEA-COMP:9587"/>
        <dbReference type="ChEBI" id="CHEBI:15378"/>
        <dbReference type="ChEBI" id="CHEBI:15444"/>
        <dbReference type="ChEBI" id="CHEBI:57498"/>
        <dbReference type="ChEBI" id="CHEBI:456216"/>
        <dbReference type="EC" id="2.4.1.21"/>
    </reaction>
</comment>
<evidence type="ECO:0000256" key="1">
    <source>
        <dbReference type="ARBA" id="ARBA00001478"/>
    </source>
</evidence>
<dbReference type="Pfam" id="PF00534">
    <property type="entry name" value="Glycos_transf_1"/>
    <property type="match status" value="1"/>
</dbReference>
<dbReference type="PANTHER" id="PTHR45825:SF11">
    <property type="entry name" value="ALPHA AMYLASE DOMAIN-CONTAINING PROTEIN"/>
    <property type="match status" value="1"/>
</dbReference>
<keyword evidence="16" id="KW-1185">Reference proteome</keyword>
<name>A0AAV1I8S0_9CHLO</name>
<accession>A0AAV1I8S0</accession>
<dbReference type="GO" id="GO:0009507">
    <property type="term" value="C:chloroplast"/>
    <property type="evidence" value="ECO:0007669"/>
    <property type="project" value="UniProtKB-SubCell"/>
</dbReference>
<evidence type="ECO:0000259" key="14">
    <source>
        <dbReference type="Pfam" id="PF08323"/>
    </source>
</evidence>
<dbReference type="PANTHER" id="PTHR45825">
    <property type="entry name" value="GRANULE-BOUND STARCH SYNTHASE 1, CHLOROPLASTIC/AMYLOPLASTIC"/>
    <property type="match status" value="1"/>
</dbReference>
<feature type="domain" description="Starch synthase catalytic" evidence="14">
    <location>
        <begin position="93"/>
        <end position="343"/>
    </location>
</feature>
<keyword evidence="7" id="KW-0808">Transferase</keyword>
<dbReference type="SUPFAM" id="SSF53756">
    <property type="entry name" value="UDP-Glycosyltransferase/glycogen phosphorylase"/>
    <property type="match status" value="1"/>
</dbReference>
<gene>
    <name evidence="15" type="ORF">CVIRNUC_005895</name>
</gene>
<evidence type="ECO:0000313" key="16">
    <source>
        <dbReference type="Proteomes" id="UP001314263"/>
    </source>
</evidence>
<keyword evidence="6 11" id="KW-0328">Glycosyltransferase</keyword>
<evidence type="ECO:0000256" key="4">
    <source>
        <dbReference type="ARBA" id="ARBA00022528"/>
    </source>
</evidence>
<dbReference type="EMBL" id="CAUYUE010000007">
    <property type="protein sequence ID" value="CAK0782700.1"/>
    <property type="molecule type" value="Genomic_DNA"/>
</dbReference>
<comment type="subcellular location">
    <subcellularLocation>
        <location evidence="11">Plastid</location>
        <location evidence="11">Chloroplast</location>
    </subcellularLocation>
    <subcellularLocation>
        <location evidence="11">Plastid</location>
        <location evidence="11">Amyloplast</location>
    </subcellularLocation>
</comment>
<evidence type="ECO:0000259" key="13">
    <source>
        <dbReference type="Pfam" id="PF00534"/>
    </source>
</evidence>
<feature type="region of interest" description="Disordered" evidence="12">
    <location>
        <begin position="35"/>
        <end position="82"/>
    </location>
</feature>
<keyword evidence="5" id="KW-0934">Plastid</keyword>
<dbReference type="EC" id="2.4.1.-" evidence="11"/>
<evidence type="ECO:0000256" key="8">
    <source>
        <dbReference type="ARBA" id="ARBA00022922"/>
    </source>
</evidence>
<evidence type="ECO:0000313" key="15">
    <source>
        <dbReference type="EMBL" id="CAK0782700.1"/>
    </source>
</evidence>
<feature type="domain" description="Glycosyl transferase family 1" evidence="13">
    <location>
        <begin position="398"/>
        <end position="547"/>
    </location>
</feature>
<evidence type="ECO:0000256" key="12">
    <source>
        <dbReference type="SAM" id="MobiDB-lite"/>
    </source>
</evidence>
<evidence type="ECO:0000256" key="2">
    <source>
        <dbReference type="ARBA" id="ARBA00004727"/>
    </source>
</evidence>
<dbReference type="InterPro" id="IPR011835">
    <property type="entry name" value="GS/SS"/>
</dbReference>
<dbReference type="InterPro" id="IPR013534">
    <property type="entry name" value="Starch_synth_cat_dom"/>
</dbReference>
<comment type="pathway">
    <text evidence="2 11">Glycan biosynthesis; starch biosynthesis.</text>
</comment>
<dbReference type="InterPro" id="IPR001296">
    <property type="entry name" value="Glyco_trans_1"/>
</dbReference>
<keyword evidence="8 11" id="KW-0750">Starch biosynthesis</keyword>
<comment type="caution">
    <text evidence="15">The sequence shown here is derived from an EMBL/GenBank/DDBJ whole genome shotgun (WGS) entry which is preliminary data.</text>
</comment>
<feature type="compositionally biased region" description="Low complexity" evidence="12">
    <location>
        <begin position="66"/>
        <end position="76"/>
    </location>
</feature>
<dbReference type="GO" id="GO:0009501">
    <property type="term" value="C:amyloplast"/>
    <property type="evidence" value="ECO:0007669"/>
    <property type="project" value="UniProtKB-SubCell"/>
</dbReference>
<keyword evidence="9" id="KW-0809">Transit peptide</keyword>
<evidence type="ECO:0000256" key="3">
    <source>
        <dbReference type="ARBA" id="ARBA00010281"/>
    </source>
</evidence>
<sequence length="592" mass="64950">MVQLKAFGNASASGGKHVCHKSCSEAPRALVCKQTLRRNRRTSKPLNSKASDGVATYPADTRLADRPPSASDASSAESTHVHGDRDTINATYNIVFVTAEVAPWSKTGGLGDVCGSLPPALAARGHRVMVVAPRYAEYDVTPLERGPTKRIACHGTEIGFYLHQSKGVDWVFVDHPSYPRPGGIYADQYGVYGDNQYRYTLLCIAALEAPLQLEINGKTYGDDCVFIANDWHASMVPVYLAAKYRAGGVYQSARAVLAIHNLRHQGVFAPKTYGDYGLPEGWYGALEWQYPPHQRQGAYEEEGRAVNTLKGGISTADRIVTVSPGYAWEIQTPEGGWGMESMLCSRAYALNGVLNGIDTQDWNPSTDKHIAKNYSISNFSRGKAENKAALQKELSLAERPEVPLIGFIGRLDYQKGADLVLGAVPWLMEQDVQLVCLGTGDVSLESGMRWMENTYPDKARGWVGFNVPMSHKITAAADLLLMPSRFEPCGLNQLYAMAYGTAPIAHATGGLRDTVIPFNPWDGTGTGWTFSPCTVEAFISALQNALDTFREHSDSFRAVQQRGMERDFTWDKAASQYETIFGWAKMDAPYCK</sequence>
<evidence type="ECO:0000256" key="5">
    <source>
        <dbReference type="ARBA" id="ARBA00022640"/>
    </source>
</evidence>
<dbReference type="AlphaFoldDB" id="A0AAV1I8S0"/>
<reference evidence="15 16" key="1">
    <citation type="submission" date="2023-10" db="EMBL/GenBank/DDBJ databases">
        <authorList>
            <person name="Maclean D."/>
            <person name="Macfadyen A."/>
        </authorList>
    </citation>
    <scope>NUCLEOTIDE SEQUENCE [LARGE SCALE GENOMIC DNA]</scope>
</reference>
<dbReference type="NCBIfam" id="TIGR02095">
    <property type="entry name" value="glgA"/>
    <property type="match status" value="1"/>
</dbReference>
<dbReference type="Gene3D" id="3.40.50.2000">
    <property type="entry name" value="Glycogen Phosphorylase B"/>
    <property type="match status" value="2"/>
</dbReference>
<comment type="similarity">
    <text evidence="3 11">Belongs to the glycosyltransferase 1 family. Bacterial/plant glycogen synthase subfamily.</text>
</comment>
<dbReference type="GO" id="GO:0010021">
    <property type="term" value="P:amylopectin biosynthetic process"/>
    <property type="evidence" value="ECO:0007669"/>
    <property type="project" value="UniProtKB-ARBA"/>
</dbReference>
<protein>
    <recommendedName>
        <fullName evidence="11">Starch synthase, chloroplastic/amyloplastic</fullName>
        <ecNumber evidence="11">2.4.1.-</ecNumber>
    </recommendedName>
</protein>
<organism evidence="15 16">
    <name type="scientific">Coccomyxa viridis</name>
    <dbReference type="NCBI Taxonomy" id="1274662"/>
    <lineage>
        <taxon>Eukaryota</taxon>
        <taxon>Viridiplantae</taxon>
        <taxon>Chlorophyta</taxon>
        <taxon>core chlorophytes</taxon>
        <taxon>Trebouxiophyceae</taxon>
        <taxon>Trebouxiophyceae incertae sedis</taxon>
        <taxon>Coccomyxaceae</taxon>
        <taxon>Coccomyxa</taxon>
    </lineage>
</organism>
<dbReference type="FunFam" id="3.40.50.2000:FF:000048">
    <property type="entry name" value="Starch synthase, chloroplastic/amyloplastic"/>
    <property type="match status" value="1"/>
</dbReference>
<dbReference type="Pfam" id="PF08323">
    <property type="entry name" value="Glyco_transf_5"/>
    <property type="match status" value="1"/>
</dbReference>
<dbReference type="HAMAP" id="MF_00484">
    <property type="entry name" value="Glycogen_synth"/>
    <property type="match status" value="1"/>
</dbReference>
<keyword evidence="10 11" id="KW-0035">Amyloplast</keyword>
<evidence type="ECO:0000256" key="6">
    <source>
        <dbReference type="ARBA" id="ARBA00022676"/>
    </source>
</evidence>